<dbReference type="EC" id="2.7.1.149" evidence="11"/>
<dbReference type="SUPFAM" id="SSF56104">
    <property type="entry name" value="SAICAR synthase-like"/>
    <property type="match status" value="1"/>
</dbReference>
<dbReference type="VEuPathDB" id="VectorBase:SCAU002754"/>
<dbReference type="EnsemblMetazoa" id="SCAU002754-RA">
    <property type="protein sequence ID" value="SCAU002754-PA"/>
    <property type="gene ID" value="SCAU002754"/>
</dbReference>
<name>A0A1I8NWX4_STOCA</name>
<dbReference type="KEGG" id="scac:106087110"/>
<evidence type="ECO:0000259" key="14">
    <source>
        <dbReference type="PROSITE" id="PS51455"/>
    </source>
</evidence>
<dbReference type="OrthoDB" id="20783at2759"/>
<evidence type="ECO:0000256" key="12">
    <source>
        <dbReference type="PROSITE-ProRule" id="PRU00781"/>
    </source>
</evidence>
<dbReference type="FunFam" id="3.30.800.10:FF:000002">
    <property type="entry name" value="Phosphatidylinositol 5-phosphate 4-kinase type-2 beta"/>
    <property type="match status" value="1"/>
</dbReference>
<dbReference type="Gene3D" id="3.30.810.10">
    <property type="entry name" value="2-Layer Sandwich"/>
    <property type="match status" value="1"/>
</dbReference>
<evidence type="ECO:0000256" key="6">
    <source>
        <dbReference type="ARBA" id="ARBA00022840"/>
    </source>
</evidence>
<proteinExistence type="predicted"/>
<evidence type="ECO:0000256" key="7">
    <source>
        <dbReference type="ARBA" id="ARBA00023098"/>
    </source>
</evidence>
<accession>A0A1I8NWX4</accession>
<evidence type="ECO:0000256" key="1">
    <source>
        <dbReference type="ARBA" id="ARBA00004496"/>
    </source>
</evidence>
<evidence type="ECO:0000256" key="9">
    <source>
        <dbReference type="ARBA" id="ARBA00036698"/>
    </source>
</evidence>
<sequence>MDKKGGSSEPRILKKKHFRVKHQKVKLFRANEPILSVLMWGIDHTINELSHVNIPVMLLPDDFRAYSKIKVDNHLFNKENMPSHFKVKEYCPLVFRNLRERFGVDDLDYRESLTRSQPVSIGNSGKSGAQFYESYNKFFIIKSLTSEEIERMHAFLKQYHPYVVERHGNTLLPQYLGMYRITVESVQYYFVVMRNVFSSNLTIHKKFDLKGSTVDREASEKELEKQLPTFKDNDFIKQKVRIEIGEEAKKKIMDVLTNDVELLTKLHIMDYSLLVGLHDCVRAEEEELQGGNPQSATGRSENSESEECDSGERWTYNTPPDSPRCAQYKEVVYEVDKYAIPSIEERREIYFIAIIDVLTQYGVKKQAAKAAKTVKYGSNVDGISTCDPEQYAKRFLEFMDKAIE</sequence>
<dbReference type="GO" id="GO:0005737">
    <property type="term" value="C:cytoplasm"/>
    <property type="evidence" value="ECO:0007669"/>
    <property type="project" value="UniProtKB-SubCell"/>
</dbReference>
<keyword evidence="6 12" id="KW-0067">ATP-binding</keyword>
<protein>
    <recommendedName>
        <fullName evidence="11">1-phosphatidylinositol-5-phosphate 4-kinase</fullName>
        <ecNumber evidence="11">2.7.1.149</ecNumber>
    </recommendedName>
</protein>
<evidence type="ECO:0000256" key="13">
    <source>
        <dbReference type="SAM" id="MobiDB-lite"/>
    </source>
</evidence>
<evidence type="ECO:0000313" key="16">
    <source>
        <dbReference type="Proteomes" id="UP000095300"/>
    </source>
</evidence>
<dbReference type="SMART" id="SM00330">
    <property type="entry name" value="PIPKc"/>
    <property type="match status" value="1"/>
</dbReference>
<dbReference type="STRING" id="35570.A0A1I8NWX4"/>
<dbReference type="InterPro" id="IPR027484">
    <property type="entry name" value="PInositol-4-P-5-kinase_N"/>
</dbReference>
<keyword evidence="4 12" id="KW-0547">Nucleotide-binding</keyword>
<dbReference type="Proteomes" id="UP000095300">
    <property type="component" value="Unassembled WGS sequence"/>
</dbReference>
<keyword evidence="5 12" id="KW-0418">Kinase</keyword>
<comment type="catalytic activity">
    <reaction evidence="9">
        <text>a 1,2-diacyl-sn-glycero-3-phospho-(1D-myo-inositol-5-phosphate) + ATP = a 1,2-diacyl-sn-glycero-3-phospho-(1D-myo-inositol-4,5-bisphosphate) + ADP + H(+)</text>
        <dbReference type="Rhea" id="RHEA:12280"/>
        <dbReference type="ChEBI" id="CHEBI:15378"/>
        <dbReference type="ChEBI" id="CHEBI:30616"/>
        <dbReference type="ChEBI" id="CHEBI:57795"/>
        <dbReference type="ChEBI" id="CHEBI:58456"/>
        <dbReference type="ChEBI" id="CHEBI:456216"/>
        <dbReference type="EC" id="2.7.1.149"/>
    </reaction>
    <physiologicalReaction direction="left-to-right" evidence="9">
        <dbReference type="Rhea" id="RHEA:12281"/>
    </physiologicalReaction>
</comment>
<dbReference type="GO" id="GO:0005524">
    <property type="term" value="F:ATP binding"/>
    <property type="evidence" value="ECO:0007669"/>
    <property type="project" value="UniProtKB-UniRule"/>
</dbReference>
<dbReference type="AlphaFoldDB" id="A0A1I8NWX4"/>
<comment type="catalytic activity">
    <reaction evidence="10">
        <text>1,2-dihexadecanoyl-sn-glycero-3-phospho-(1D-myo-inositol-5-phosphate) + GTP = 1,2-dihexadecanoyl-sn-glycero-3-phospho-(1D-myo-inositol-4,5-bisphosphate) + GDP + H(+)</text>
        <dbReference type="Rhea" id="RHEA:55964"/>
        <dbReference type="ChEBI" id="CHEBI:15378"/>
        <dbReference type="ChEBI" id="CHEBI:37565"/>
        <dbReference type="ChEBI" id="CHEBI:58189"/>
        <dbReference type="ChEBI" id="CHEBI:83423"/>
        <dbReference type="ChEBI" id="CHEBI:84968"/>
    </reaction>
    <physiologicalReaction direction="left-to-right" evidence="10">
        <dbReference type="Rhea" id="RHEA:55965"/>
    </physiologicalReaction>
</comment>
<dbReference type="Pfam" id="PF01504">
    <property type="entry name" value="PIP5K"/>
    <property type="match status" value="1"/>
</dbReference>
<evidence type="ECO:0000256" key="8">
    <source>
        <dbReference type="ARBA" id="ARBA00036478"/>
    </source>
</evidence>
<dbReference type="PANTHER" id="PTHR23086:SF8">
    <property type="entry name" value="PHOSPHATIDYLINOSITOL 5-PHOSPHATE 4-KINASE, ISOFORM A"/>
    <property type="match status" value="1"/>
</dbReference>
<dbReference type="GO" id="GO:0005886">
    <property type="term" value="C:plasma membrane"/>
    <property type="evidence" value="ECO:0007669"/>
    <property type="project" value="TreeGrafter"/>
</dbReference>
<dbReference type="GO" id="GO:0016309">
    <property type="term" value="F:1-phosphatidylinositol-5-phosphate 4-kinase activity"/>
    <property type="evidence" value="ECO:0007669"/>
    <property type="project" value="UniProtKB-EC"/>
</dbReference>
<evidence type="ECO:0000256" key="3">
    <source>
        <dbReference type="ARBA" id="ARBA00022679"/>
    </source>
</evidence>
<feature type="domain" description="PIPK" evidence="14">
    <location>
        <begin position="30"/>
        <end position="403"/>
    </location>
</feature>
<feature type="compositionally biased region" description="Polar residues" evidence="13">
    <location>
        <begin position="291"/>
        <end position="300"/>
    </location>
</feature>
<dbReference type="InterPro" id="IPR027483">
    <property type="entry name" value="PInositol-4-P-4/5-kinase_C_sf"/>
</dbReference>
<dbReference type="PANTHER" id="PTHR23086">
    <property type="entry name" value="PHOSPHATIDYLINOSITOL-4-PHOSPHATE 5-KINASE"/>
    <property type="match status" value="1"/>
</dbReference>
<dbReference type="InterPro" id="IPR002498">
    <property type="entry name" value="PInositol-4-P-4/5-kinase_core"/>
</dbReference>
<evidence type="ECO:0000256" key="5">
    <source>
        <dbReference type="ARBA" id="ARBA00022777"/>
    </source>
</evidence>
<dbReference type="Gene3D" id="3.30.800.10">
    <property type="entry name" value="Phosphatidylinositol Phosphate Kinase II Beta"/>
    <property type="match status" value="1"/>
</dbReference>
<evidence type="ECO:0000313" key="15">
    <source>
        <dbReference type="EnsemblMetazoa" id="SCAU002754-PA"/>
    </source>
</evidence>
<dbReference type="GO" id="GO:0046854">
    <property type="term" value="P:phosphatidylinositol phosphate biosynthetic process"/>
    <property type="evidence" value="ECO:0007669"/>
    <property type="project" value="TreeGrafter"/>
</dbReference>
<dbReference type="InterPro" id="IPR023610">
    <property type="entry name" value="PInositol-4/5-P-5/4-kinase"/>
</dbReference>
<evidence type="ECO:0000256" key="10">
    <source>
        <dbReference type="ARBA" id="ARBA00036950"/>
    </source>
</evidence>
<reference evidence="15" key="1">
    <citation type="submission" date="2020-05" db="UniProtKB">
        <authorList>
            <consortium name="EnsemblMetazoa"/>
        </authorList>
    </citation>
    <scope>IDENTIFICATION</scope>
    <source>
        <strain evidence="15">USDA</strain>
    </source>
</reference>
<keyword evidence="7" id="KW-0443">Lipid metabolism</keyword>
<evidence type="ECO:0000256" key="2">
    <source>
        <dbReference type="ARBA" id="ARBA00022490"/>
    </source>
</evidence>
<organism evidence="15 16">
    <name type="scientific">Stomoxys calcitrans</name>
    <name type="common">Stable fly</name>
    <name type="synonym">Conops calcitrans</name>
    <dbReference type="NCBI Taxonomy" id="35570"/>
    <lineage>
        <taxon>Eukaryota</taxon>
        <taxon>Metazoa</taxon>
        <taxon>Ecdysozoa</taxon>
        <taxon>Arthropoda</taxon>
        <taxon>Hexapoda</taxon>
        <taxon>Insecta</taxon>
        <taxon>Pterygota</taxon>
        <taxon>Neoptera</taxon>
        <taxon>Endopterygota</taxon>
        <taxon>Diptera</taxon>
        <taxon>Brachycera</taxon>
        <taxon>Muscomorpha</taxon>
        <taxon>Muscoidea</taxon>
        <taxon>Muscidae</taxon>
        <taxon>Stomoxys</taxon>
    </lineage>
</organism>
<comment type="catalytic activity">
    <reaction evidence="8">
        <text>1,2-dihexadecanoyl-sn-glycero-3-phospho-(1D-myo-inositol-5-phosphate) + ATP = 1,2-dihexadecanoyl-sn-glycero-3-phospho-(1D-myo-inositol-4,5-bisphosphate) + ADP + H(+)</text>
        <dbReference type="Rhea" id="RHEA:55992"/>
        <dbReference type="ChEBI" id="CHEBI:15378"/>
        <dbReference type="ChEBI" id="CHEBI:30616"/>
        <dbReference type="ChEBI" id="CHEBI:83423"/>
        <dbReference type="ChEBI" id="CHEBI:84968"/>
        <dbReference type="ChEBI" id="CHEBI:456216"/>
    </reaction>
    <physiologicalReaction direction="left-to-right" evidence="8">
        <dbReference type="Rhea" id="RHEA:55993"/>
    </physiologicalReaction>
</comment>
<dbReference type="PROSITE" id="PS51455">
    <property type="entry name" value="PIPK"/>
    <property type="match status" value="1"/>
</dbReference>
<feature type="region of interest" description="Disordered" evidence="13">
    <location>
        <begin position="286"/>
        <end position="321"/>
    </location>
</feature>
<keyword evidence="3 12" id="KW-0808">Transferase</keyword>
<keyword evidence="2" id="KW-0963">Cytoplasm</keyword>
<evidence type="ECO:0000256" key="4">
    <source>
        <dbReference type="ARBA" id="ARBA00022741"/>
    </source>
</evidence>
<evidence type="ECO:0000256" key="11">
    <source>
        <dbReference type="ARBA" id="ARBA00039039"/>
    </source>
</evidence>
<comment type="subcellular location">
    <subcellularLocation>
        <location evidence="1">Cytoplasm</location>
    </subcellularLocation>
</comment>
<keyword evidence="16" id="KW-1185">Reference proteome</keyword>
<dbReference type="GO" id="GO:0016308">
    <property type="term" value="F:1-phosphatidylinositol-4-phosphate 5-kinase activity"/>
    <property type="evidence" value="ECO:0007669"/>
    <property type="project" value="TreeGrafter"/>
</dbReference>
<dbReference type="CDD" id="cd17305">
    <property type="entry name" value="PIPKc_PIP5KII"/>
    <property type="match status" value="1"/>
</dbReference>
<gene>
    <name evidence="15" type="primary">106087110</name>
</gene>